<reference evidence="18 19" key="1">
    <citation type="journal article" date="2018" name="Nat. Ecol. Evol.">
        <title>Shark genomes provide insights into elasmobranch evolution and the origin of vertebrates.</title>
        <authorList>
            <person name="Hara Y"/>
            <person name="Yamaguchi K"/>
            <person name="Onimaru K"/>
            <person name="Kadota M"/>
            <person name="Koyanagi M"/>
            <person name="Keeley SD"/>
            <person name="Tatsumi K"/>
            <person name="Tanaka K"/>
            <person name="Motone F"/>
            <person name="Kageyama Y"/>
            <person name="Nozu R"/>
            <person name="Adachi N"/>
            <person name="Nishimura O"/>
            <person name="Nakagawa R"/>
            <person name="Tanegashima C"/>
            <person name="Kiyatake I"/>
            <person name="Matsumoto R"/>
            <person name="Murakumo K"/>
            <person name="Nishida K"/>
            <person name="Terakita A"/>
            <person name="Kuratani S"/>
            <person name="Sato K"/>
            <person name="Hyodo S Kuraku.S."/>
        </authorList>
    </citation>
    <scope>NUCLEOTIDE SEQUENCE [LARGE SCALE GENOMIC DNA]</scope>
</reference>
<dbReference type="FunFam" id="1.20.5.170:FF:000062">
    <property type="entry name" value="Sodium/potassium-transporting ATPase subunit beta"/>
    <property type="match status" value="1"/>
</dbReference>
<dbReference type="OrthoDB" id="5912413at2759"/>
<evidence type="ECO:0000256" key="15">
    <source>
        <dbReference type="ARBA" id="ARBA00023180"/>
    </source>
</evidence>
<protein>
    <recommendedName>
        <fullName evidence="17">Sodium/potassium-transporting ATPase subunit beta</fullName>
    </recommendedName>
</protein>
<evidence type="ECO:0000313" key="19">
    <source>
        <dbReference type="Proteomes" id="UP000288216"/>
    </source>
</evidence>
<evidence type="ECO:0000256" key="16">
    <source>
        <dbReference type="ARBA" id="ARBA00023201"/>
    </source>
</evidence>
<evidence type="ECO:0000256" key="17">
    <source>
        <dbReference type="RuleBase" id="RU362099"/>
    </source>
</evidence>
<comment type="function">
    <text evidence="17">This is the non-catalytic component of the active enzyme, which catalyzes the hydrolysis of ATP coupled with the exchange of Na(+) and K(+) ions across the plasma membrane.</text>
</comment>
<evidence type="ECO:0000256" key="5">
    <source>
        <dbReference type="ARBA" id="ARBA00022538"/>
    </source>
</evidence>
<dbReference type="Gene3D" id="1.20.5.170">
    <property type="match status" value="1"/>
</dbReference>
<dbReference type="FunFam" id="2.60.40.1660:FF:000002">
    <property type="entry name" value="Sodium/potassium-transporting ATPase subunit beta"/>
    <property type="match status" value="1"/>
</dbReference>
<keyword evidence="7 17" id="KW-0812">Transmembrane</keyword>
<keyword evidence="15" id="KW-0325">Glycoprotein</keyword>
<dbReference type="GO" id="GO:0030007">
    <property type="term" value="P:intracellular potassium ion homeostasis"/>
    <property type="evidence" value="ECO:0007669"/>
    <property type="project" value="TreeGrafter"/>
</dbReference>
<evidence type="ECO:0000256" key="13">
    <source>
        <dbReference type="ARBA" id="ARBA00023136"/>
    </source>
</evidence>
<dbReference type="EMBL" id="BFAA01000378">
    <property type="protein sequence ID" value="GCB71631.1"/>
    <property type="molecule type" value="Genomic_DNA"/>
</dbReference>
<evidence type="ECO:0000256" key="2">
    <source>
        <dbReference type="ARBA" id="ARBA00005876"/>
    </source>
</evidence>
<gene>
    <name evidence="18" type="ORF">scyTo_0001637</name>
</gene>
<keyword evidence="13 17" id="KW-0472">Membrane</keyword>
<keyword evidence="16" id="KW-0739">Sodium transport</keyword>
<evidence type="ECO:0000256" key="8">
    <source>
        <dbReference type="ARBA" id="ARBA00022958"/>
    </source>
</evidence>
<evidence type="ECO:0000313" key="18">
    <source>
        <dbReference type="EMBL" id="GCB71631.1"/>
    </source>
</evidence>
<evidence type="ECO:0000256" key="12">
    <source>
        <dbReference type="ARBA" id="ARBA00023065"/>
    </source>
</evidence>
<keyword evidence="10 17" id="KW-1133">Transmembrane helix</keyword>
<dbReference type="OMA" id="TAYDKNY"/>
<evidence type="ECO:0000256" key="11">
    <source>
        <dbReference type="ARBA" id="ARBA00023053"/>
    </source>
</evidence>
<dbReference type="PANTHER" id="PTHR11523:SF10">
    <property type="entry name" value="SODIUM_POTASSIUM-TRANSPORTING ATPASE SUBUNIT BETA-1"/>
    <property type="match status" value="1"/>
</dbReference>
<dbReference type="NCBIfam" id="TIGR01107">
    <property type="entry name" value="Na_K_ATPase_bet"/>
    <property type="match status" value="1"/>
</dbReference>
<dbReference type="Pfam" id="PF00287">
    <property type="entry name" value="Na_K-ATPase"/>
    <property type="match status" value="1"/>
</dbReference>
<dbReference type="GO" id="GO:0005890">
    <property type="term" value="C:sodium:potassium-exchanging ATPase complex"/>
    <property type="evidence" value="ECO:0007669"/>
    <property type="project" value="InterPro"/>
</dbReference>
<evidence type="ECO:0000256" key="14">
    <source>
        <dbReference type="ARBA" id="ARBA00023157"/>
    </source>
</evidence>
<evidence type="ECO:0000256" key="1">
    <source>
        <dbReference type="ARBA" id="ARBA00004401"/>
    </source>
</evidence>
<keyword evidence="14" id="KW-1015">Disulfide bond</keyword>
<dbReference type="GO" id="GO:0006883">
    <property type="term" value="P:intracellular sodium ion homeostasis"/>
    <property type="evidence" value="ECO:0007669"/>
    <property type="project" value="TreeGrafter"/>
</dbReference>
<evidence type="ECO:0000256" key="9">
    <source>
        <dbReference type="ARBA" id="ARBA00022968"/>
    </source>
</evidence>
<keyword evidence="19" id="KW-1185">Reference proteome</keyword>
<keyword evidence="3 17" id="KW-0813">Transport</keyword>
<keyword evidence="12 17" id="KW-0406">Ion transport</keyword>
<sequence>MARAKGKEGDGGWRKFLWDSEKKQFLGRTGSSWFKIFLFYLIFYGCLAGIFVGTIQVLLLTISEFEPKYQDRVAPPGLSHTPYSFKTEISFSMSDPKSYESYVTSLNKFLDHYNDSSQGGNSPFEDCETVPTGYISRGPLDKSEGQKRACRFYRTWLLNCSGIQDPNYGYADGSPCIVTKLNRILNFYPKPPQNSSELPEKLRTNYNEFIIPIHCAAKKEEDRDNIGPVNYYGMGGYSGFPLQYYPYYGKRLQEKYLQPLVAIQFMNVTQNTEVRIECKVYGDNINYSDKDRFLGRFEIKFAIKS</sequence>
<dbReference type="GO" id="GO:1990573">
    <property type="term" value="P:potassium ion import across plasma membrane"/>
    <property type="evidence" value="ECO:0007669"/>
    <property type="project" value="TreeGrafter"/>
</dbReference>
<keyword evidence="4" id="KW-1003">Cell membrane</keyword>
<comment type="caution">
    <text evidence="18">The sequence shown here is derived from an EMBL/GenBank/DDBJ whole genome shotgun (WGS) entry which is preliminary data.</text>
</comment>
<dbReference type="InterPro" id="IPR038702">
    <property type="entry name" value="Na/K_ATPase_sub_beta_sf"/>
</dbReference>
<proteinExistence type="inferred from homology"/>
<keyword evidence="11" id="KW-0915">Sodium</keyword>
<dbReference type="AlphaFoldDB" id="A0A401PEU0"/>
<evidence type="ECO:0000256" key="7">
    <source>
        <dbReference type="ARBA" id="ARBA00022692"/>
    </source>
</evidence>
<keyword evidence="6" id="KW-0740">Sodium/potassium transport</keyword>
<evidence type="ECO:0000256" key="10">
    <source>
        <dbReference type="ARBA" id="ARBA00022989"/>
    </source>
</evidence>
<keyword evidence="9" id="KW-0735">Signal-anchor</keyword>
<feature type="transmembrane region" description="Helical" evidence="17">
    <location>
        <begin position="37"/>
        <end position="62"/>
    </location>
</feature>
<dbReference type="GO" id="GO:0036376">
    <property type="term" value="P:sodium ion export across plasma membrane"/>
    <property type="evidence" value="ECO:0007669"/>
    <property type="project" value="TreeGrafter"/>
</dbReference>
<dbReference type="Gene3D" id="2.60.40.1660">
    <property type="entry name" value="Na, k-atpase alpha subunit"/>
    <property type="match status" value="1"/>
</dbReference>
<dbReference type="GO" id="GO:0001671">
    <property type="term" value="F:ATPase activator activity"/>
    <property type="evidence" value="ECO:0007669"/>
    <property type="project" value="TreeGrafter"/>
</dbReference>
<evidence type="ECO:0000256" key="4">
    <source>
        <dbReference type="ARBA" id="ARBA00022475"/>
    </source>
</evidence>
<comment type="subcellular location">
    <subcellularLocation>
        <location evidence="1">Cell membrane</location>
        <topology evidence="1">Single-pass type II membrane protein</topology>
    </subcellularLocation>
    <subcellularLocation>
        <location evidence="17">Membrane</location>
    </subcellularLocation>
</comment>
<dbReference type="STRING" id="75743.A0A401PEU0"/>
<dbReference type="PROSITE" id="PS00390">
    <property type="entry name" value="ATPASE_NA_K_BETA_1"/>
    <property type="match status" value="1"/>
</dbReference>
<name>A0A401PEU0_SCYTO</name>
<keyword evidence="8" id="KW-0630">Potassium</keyword>
<evidence type="ECO:0000256" key="3">
    <source>
        <dbReference type="ARBA" id="ARBA00022448"/>
    </source>
</evidence>
<accession>A0A401PEU0</accession>
<comment type="similarity">
    <text evidence="2 17">Belongs to the X(+)/potassium ATPases subunit beta family.</text>
</comment>
<dbReference type="InterPro" id="IPR000402">
    <property type="entry name" value="Na/K_ATPase_sub_beta"/>
</dbReference>
<evidence type="ECO:0000256" key="6">
    <source>
        <dbReference type="ARBA" id="ARBA00022607"/>
    </source>
</evidence>
<dbReference type="PROSITE" id="PS00391">
    <property type="entry name" value="ATPASE_NA_K_BETA_2"/>
    <property type="match status" value="1"/>
</dbReference>
<keyword evidence="5" id="KW-0633">Potassium transport</keyword>
<organism evidence="18 19">
    <name type="scientific">Scyliorhinus torazame</name>
    <name type="common">Cloudy catshark</name>
    <name type="synonym">Catulus torazame</name>
    <dbReference type="NCBI Taxonomy" id="75743"/>
    <lineage>
        <taxon>Eukaryota</taxon>
        <taxon>Metazoa</taxon>
        <taxon>Chordata</taxon>
        <taxon>Craniata</taxon>
        <taxon>Vertebrata</taxon>
        <taxon>Chondrichthyes</taxon>
        <taxon>Elasmobranchii</taxon>
        <taxon>Galeomorphii</taxon>
        <taxon>Galeoidea</taxon>
        <taxon>Carcharhiniformes</taxon>
        <taxon>Scyliorhinidae</taxon>
        <taxon>Scyliorhinus</taxon>
    </lineage>
</organism>
<dbReference type="PANTHER" id="PTHR11523">
    <property type="entry name" value="SODIUM/POTASSIUM-DEPENDENT ATPASE BETA SUBUNIT"/>
    <property type="match status" value="1"/>
</dbReference>
<dbReference type="Proteomes" id="UP000288216">
    <property type="component" value="Unassembled WGS sequence"/>
</dbReference>